<evidence type="ECO:0000256" key="3">
    <source>
        <dbReference type="SAM" id="MobiDB-lite"/>
    </source>
</evidence>
<proteinExistence type="inferred from homology"/>
<evidence type="ECO:0000256" key="1">
    <source>
        <dbReference type="ARBA" id="ARBA00009550"/>
    </source>
</evidence>
<dbReference type="PANTHER" id="PTHR16127">
    <property type="entry name" value="TAXILIN"/>
    <property type="match status" value="1"/>
</dbReference>
<dbReference type="EMBL" id="BSYO01000012">
    <property type="protein sequence ID" value="GMH13325.1"/>
    <property type="molecule type" value="Genomic_DNA"/>
</dbReference>
<evidence type="ECO:0000256" key="2">
    <source>
        <dbReference type="SAM" id="Coils"/>
    </source>
</evidence>
<dbReference type="Pfam" id="PF09728">
    <property type="entry name" value="Taxilin"/>
    <property type="match status" value="1"/>
</dbReference>
<keyword evidence="5" id="KW-1185">Reference proteome</keyword>
<comment type="similarity">
    <text evidence="1">Belongs to the taxilin family.</text>
</comment>
<sequence length="475" mass="55262">MRSLDRIKVSRVIRSLERTKLRQIQPYGFALLTRQRPFLVEWGGNIRETSCEAQFEGRWIIQLQTSFLNNGIVIDELVSIDGKAEKTNKHRTFPVPLSEKDGYDASGESAEVSDDNCMEQREETLLTSLSSVPACATLVGSESGESPADEKEKDQLECRRSEKSCQGGLYMVLDHSKEASSSEYQKNRKEAPEGKCKNSKRILKTDKEVLEFNRKYQQVLVERDAAISVRDKLESLCRELQRQNKLLMEQCRRISEEGQNLRLDLSTKFNDAIQNVSNKLEEQKDECLSQMNENEMLREKLKQLADQHDLSDQQYTLQLQQKTLELKIAELKIQRLEEKLAQEQAQIKLYAEQVSHLLVTEKNLREQLTAEGEKFQQFQDAWVKSNEVFETYKQEIEKMVQSRQDVNKEIAFLKSKCVKSDFTLVELLEERERMKKQLERTKNQKDKLESLCRLLQAERKQNLNGNRKTESPPQL</sequence>
<reference evidence="4" key="1">
    <citation type="submission" date="2023-05" db="EMBL/GenBank/DDBJ databases">
        <title>Nepenthes gracilis genome sequencing.</title>
        <authorList>
            <person name="Fukushima K."/>
        </authorList>
    </citation>
    <scope>NUCLEOTIDE SEQUENCE</scope>
    <source>
        <strain evidence="4">SING2019-196</strain>
    </source>
</reference>
<feature type="coiled-coil region" evidence="2">
    <location>
        <begin position="223"/>
        <end position="353"/>
    </location>
</feature>
<dbReference type="PANTHER" id="PTHR16127:SF13">
    <property type="entry name" value="GH01188P"/>
    <property type="match status" value="1"/>
</dbReference>
<gene>
    <name evidence="4" type="ORF">Nepgr_015166</name>
</gene>
<dbReference type="AlphaFoldDB" id="A0AAD3SKK6"/>
<accession>A0AAD3SKK6</accession>
<evidence type="ECO:0008006" key="6">
    <source>
        <dbReference type="Google" id="ProtNLM"/>
    </source>
</evidence>
<feature type="coiled-coil region" evidence="2">
    <location>
        <begin position="389"/>
        <end position="458"/>
    </location>
</feature>
<organism evidence="4 5">
    <name type="scientific">Nepenthes gracilis</name>
    <name type="common">Slender pitcher plant</name>
    <dbReference type="NCBI Taxonomy" id="150966"/>
    <lineage>
        <taxon>Eukaryota</taxon>
        <taxon>Viridiplantae</taxon>
        <taxon>Streptophyta</taxon>
        <taxon>Embryophyta</taxon>
        <taxon>Tracheophyta</taxon>
        <taxon>Spermatophyta</taxon>
        <taxon>Magnoliopsida</taxon>
        <taxon>eudicotyledons</taxon>
        <taxon>Gunneridae</taxon>
        <taxon>Pentapetalae</taxon>
        <taxon>Caryophyllales</taxon>
        <taxon>Nepenthaceae</taxon>
        <taxon>Nepenthes</taxon>
    </lineage>
</organism>
<protein>
    <recommendedName>
        <fullName evidence="6">Alpha-taxilin</fullName>
    </recommendedName>
</protein>
<name>A0AAD3SKK6_NEPGR</name>
<evidence type="ECO:0000313" key="5">
    <source>
        <dbReference type="Proteomes" id="UP001279734"/>
    </source>
</evidence>
<keyword evidence="2" id="KW-0175">Coiled coil</keyword>
<evidence type="ECO:0000313" key="4">
    <source>
        <dbReference type="EMBL" id="GMH13325.1"/>
    </source>
</evidence>
<comment type="caution">
    <text evidence="4">The sequence shown here is derived from an EMBL/GenBank/DDBJ whole genome shotgun (WGS) entry which is preliminary data.</text>
</comment>
<dbReference type="InterPro" id="IPR026183">
    <property type="entry name" value="Taxilin_fam"/>
</dbReference>
<dbReference type="Proteomes" id="UP001279734">
    <property type="component" value="Unassembled WGS sequence"/>
</dbReference>
<dbReference type="GO" id="GO:0019905">
    <property type="term" value="F:syntaxin binding"/>
    <property type="evidence" value="ECO:0007669"/>
    <property type="project" value="InterPro"/>
</dbReference>
<feature type="region of interest" description="Disordered" evidence="3">
    <location>
        <begin position="176"/>
        <end position="195"/>
    </location>
</feature>